<evidence type="ECO:0000313" key="3">
    <source>
        <dbReference type="EMBL" id="VFJ58897.1"/>
    </source>
</evidence>
<keyword evidence="1" id="KW-0175">Coiled coil</keyword>
<dbReference type="EMBL" id="CAADEX010000078">
    <property type="protein sequence ID" value="VFJ58897.1"/>
    <property type="molecule type" value="Genomic_DNA"/>
</dbReference>
<organism evidence="3">
    <name type="scientific">Candidatus Kentrum sp. DK</name>
    <dbReference type="NCBI Taxonomy" id="2126562"/>
    <lineage>
        <taxon>Bacteria</taxon>
        <taxon>Pseudomonadati</taxon>
        <taxon>Pseudomonadota</taxon>
        <taxon>Gammaproteobacteria</taxon>
        <taxon>Candidatus Kentrum</taxon>
    </lineage>
</organism>
<dbReference type="InterPro" id="IPR011990">
    <property type="entry name" value="TPR-like_helical_dom_sf"/>
</dbReference>
<sequence length="913" mass="104247">MKNPFYCLFYSFKGGVGRTSALMNTARYLAERKKRVLVIDFDLAAPGIDVFDVWQKEMPGFPSYHPTKYEWAKRQGFQSVSNRWEWDASNPQPVPHDTATGELGTGAPLGFVEFALAFQQNHIDKRPAEGEAQALPELSYPNDPSGGTEPSIDWGKTRYLYKLPPRRPSEGDILMMRAGNHDITEALAERRGLEEHYTKQRIALNFEKLKAREEKAKEKKENADNDTVDAEPAFVGYFREQIRNLGPDYVLIDGRPGMDDASLFAMEFLSDCVVLCFNLNPWNFQGIIHAYGRLNDIYRRSIGVKQENTKIHHPNILLVATPIPPQARNSRLYTGQFETIKDRMPGARNCGLGEAGGPIEIPYADILLLRDVLISDISDTDVACTRYQRLAELIIECNPMDSYNQTRAALRAGEPDEVIQAFERLLRRQENIIEILLEFGVYLLSLGRDGDAADRLSEAWEKLQEQVADQRTSGRSPYRQETALQLGRARLAAARKALDRIREQIHSHRERYQEELEKIHADLSAVLERAEKLLVSGQQGVTPFWIQRGQTAALLAQTEELLLISAQSKELMLSIPKKEPLPISNDDIRQRLEFAVEAYEEAIAQSPTDYRTLHELSRAKWHLAVYQEEKTAYTKAIEQYAKIVNLRSDYPDALRDWGSGLLSLAVAGDSRPMPFLTVYYPYVDWKGEKNDWPAGGRIEFSPNGPEQLAEAREKLQRCLQQRPEMYLAHAYLGLVSLMEALLLPEGDRQRIDCFTNATESFGRATLYQPFFTPAYFYSGLSQLLLWAEETDRDSNDTIRQIRFRQAFYRLEHYIDQEIEHLLDKVSGPDSRYSDGIKKTILDNKSAVEGEERAPFYFDPEDIDGIKKTPFAFARLLERELRLLPLTESLHRATDLKPNIAEEFLGAIAKHLRV</sequence>
<dbReference type="InterPro" id="IPR002586">
    <property type="entry name" value="CobQ/CobB/MinD/ParA_Nub-bd_dom"/>
</dbReference>
<dbReference type="AlphaFoldDB" id="A0A450SXQ6"/>
<dbReference type="SUPFAM" id="SSF48452">
    <property type="entry name" value="TPR-like"/>
    <property type="match status" value="1"/>
</dbReference>
<dbReference type="Gene3D" id="3.40.50.300">
    <property type="entry name" value="P-loop containing nucleotide triphosphate hydrolases"/>
    <property type="match status" value="2"/>
</dbReference>
<feature type="domain" description="CobQ/CobB/MinD/ParA nucleotide binding" evidence="2">
    <location>
        <begin position="9"/>
        <end position="46"/>
    </location>
</feature>
<dbReference type="PANTHER" id="PTHR13696">
    <property type="entry name" value="P-LOOP CONTAINING NUCLEOSIDE TRIPHOSPHATE HYDROLASE"/>
    <property type="match status" value="1"/>
</dbReference>
<accession>A0A450SXQ6</accession>
<dbReference type="Pfam" id="PF01656">
    <property type="entry name" value="CbiA"/>
    <property type="match status" value="1"/>
</dbReference>
<evidence type="ECO:0000256" key="1">
    <source>
        <dbReference type="SAM" id="Coils"/>
    </source>
</evidence>
<dbReference type="SUPFAM" id="SSF52540">
    <property type="entry name" value="P-loop containing nucleoside triphosphate hydrolases"/>
    <property type="match status" value="1"/>
</dbReference>
<dbReference type="InterPro" id="IPR050678">
    <property type="entry name" value="DNA_Partitioning_ATPase"/>
</dbReference>
<reference evidence="3" key="1">
    <citation type="submission" date="2019-02" db="EMBL/GenBank/DDBJ databases">
        <authorList>
            <person name="Gruber-Vodicka R. H."/>
            <person name="Seah K. B. B."/>
        </authorList>
    </citation>
    <scope>NUCLEOTIDE SEQUENCE</scope>
    <source>
        <strain evidence="3">BECK_DK47</strain>
    </source>
</reference>
<feature type="coiled-coil region" evidence="1">
    <location>
        <begin position="199"/>
        <end position="226"/>
    </location>
</feature>
<gene>
    <name evidence="3" type="ORF">BECKDK2373B_GA0170837_10789</name>
</gene>
<dbReference type="InterPro" id="IPR027417">
    <property type="entry name" value="P-loop_NTPase"/>
</dbReference>
<proteinExistence type="predicted"/>
<dbReference type="PANTHER" id="PTHR13696:SF52">
    <property type="entry name" value="PARA FAMILY PROTEIN CT_582"/>
    <property type="match status" value="1"/>
</dbReference>
<evidence type="ECO:0000259" key="2">
    <source>
        <dbReference type="Pfam" id="PF01656"/>
    </source>
</evidence>
<name>A0A450SXQ6_9GAMM</name>
<protein>
    <submittedName>
        <fullName evidence="3">CobQ/CobB/MinD/ParA nucleotide binding domain-containing protein</fullName>
    </submittedName>
</protein>
<dbReference type="Gene3D" id="1.25.40.10">
    <property type="entry name" value="Tetratricopeptide repeat domain"/>
    <property type="match status" value="2"/>
</dbReference>
<feature type="coiled-coil region" evidence="1">
    <location>
        <begin position="484"/>
        <end position="533"/>
    </location>
</feature>